<accession>A0A561WQW3</accession>
<dbReference type="AlphaFoldDB" id="A0A561WQW3"/>
<dbReference type="EMBL" id="VIWY01000001">
    <property type="protein sequence ID" value="TWG26266.1"/>
    <property type="molecule type" value="Genomic_DNA"/>
</dbReference>
<reference evidence="1 2" key="1">
    <citation type="submission" date="2019-06" db="EMBL/GenBank/DDBJ databases">
        <title>Sequencing the genomes of 1000 actinobacteria strains.</title>
        <authorList>
            <person name="Klenk H.-P."/>
        </authorList>
    </citation>
    <scope>NUCLEOTIDE SEQUENCE [LARGE SCALE GENOMIC DNA]</scope>
    <source>
        <strain evidence="1 2">DSM 43866</strain>
    </source>
</reference>
<dbReference type="Proteomes" id="UP000320239">
    <property type="component" value="Unassembled WGS sequence"/>
</dbReference>
<keyword evidence="2" id="KW-1185">Reference proteome</keyword>
<dbReference type="RefSeq" id="WP_122981665.1">
    <property type="nucleotide sequence ID" value="NZ_BOMX01000026.1"/>
</dbReference>
<organism evidence="1 2">
    <name type="scientific">Actinoplanes teichomyceticus</name>
    <dbReference type="NCBI Taxonomy" id="1867"/>
    <lineage>
        <taxon>Bacteria</taxon>
        <taxon>Bacillati</taxon>
        <taxon>Actinomycetota</taxon>
        <taxon>Actinomycetes</taxon>
        <taxon>Micromonosporales</taxon>
        <taxon>Micromonosporaceae</taxon>
        <taxon>Actinoplanes</taxon>
    </lineage>
</organism>
<protein>
    <submittedName>
        <fullName evidence="1">Uncharacterized protein</fullName>
    </submittedName>
</protein>
<comment type="caution">
    <text evidence="1">The sequence shown here is derived from an EMBL/GenBank/DDBJ whole genome shotgun (WGS) entry which is preliminary data.</text>
</comment>
<evidence type="ECO:0000313" key="1">
    <source>
        <dbReference type="EMBL" id="TWG26266.1"/>
    </source>
</evidence>
<evidence type="ECO:0000313" key="2">
    <source>
        <dbReference type="Proteomes" id="UP000320239"/>
    </source>
</evidence>
<proteinExistence type="predicted"/>
<sequence>MPARILRRTAAVAAFVFIGAALLVLSGLLPVAVSDTVYLLLPATWLTACCALAGLALRRADPPAATARLTSGGRAP</sequence>
<gene>
    <name evidence="1" type="ORF">FHX34_1011247</name>
</gene>
<name>A0A561WQW3_ACTTI</name>